<proteinExistence type="predicted"/>
<gene>
    <name evidence="4" type="primary">Aste57867_12567</name>
    <name evidence="3" type="ORF">As57867_012521</name>
    <name evidence="4" type="ORF">ASTE57867_12567</name>
</gene>
<name>A0A485KWJ8_9STRA</name>
<evidence type="ECO:0000256" key="1">
    <source>
        <dbReference type="SAM" id="Phobius"/>
    </source>
</evidence>
<sequence>MHTLLHSLALIATAANAADLGCPYVNWTTISAIQSFNKNTSQYEIVDRDCNILPNTTAFQAIGDIENSMETRVEYKNMPWLVDIEHALWPRFMSSLTLQNVGVPSLKAIGGVTQDWANGRRQSAWKKGMEQLSLTNMAIDAMPVNLPKHTMYMSFANVSVSNMASFAAIRPYKLDLRVVPDLRLENLDYGSLAMLSISNTNVKAISNVQFKDATYLSFSNVTIDAIHDIEVRDLNRVWFTNARVSNWLMDAKTFYVFNSMPQSEWRPQSGGVGLSLGWNLKDSSFTYDKSLCDKQSGSVKTLWSQANLVVCVLPQPSFETGSNAVVVIGVSAASVIVLAGVLVIMYRKKVAALTSKYESTRSPTFTAKSIA</sequence>
<keyword evidence="1" id="KW-0812">Transmembrane</keyword>
<organism evidence="4 5">
    <name type="scientific">Aphanomyces stellatus</name>
    <dbReference type="NCBI Taxonomy" id="120398"/>
    <lineage>
        <taxon>Eukaryota</taxon>
        <taxon>Sar</taxon>
        <taxon>Stramenopiles</taxon>
        <taxon>Oomycota</taxon>
        <taxon>Saprolegniomycetes</taxon>
        <taxon>Saprolegniales</taxon>
        <taxon>Verrucalvaceae</taxon>
        <taxon>Aphanomyces</taxon>
    </lineage>
</organism>
<keyword evidence="5" id="KW-1185">Reference proteome</keyword>
<keyword evidence="2" id="KW-0732">Signal</keyword>
<feature type="signal peptide" evidence="2">
    <location>
        <begin position="1"/>
        <end position="17"/>
    </location>
</feature>
<dbReference type="EMBL" id="VJMH01005375">
    <property type="protein sequence ID" value="KAF0696713.1"/>
    <property type="molecule type" value="Genomic_DNA"/>
</dbReference>
<reference evidence="3" key="2">
    <citation type="submission" date="2019-06" db="EMBL/GenBank/DDBJ databases">
        <title>Genomics analysis of Aphanomyces spp. identifies a new class of oomycete effector associated with host adaptation.</title>
        <authorList>
            <person name="Gaulin E."/>
        </authorList>
    </citation>
    <scope>NUCLEOTIDE SEQUENCE</scope>
    <source>
        <strain evidence="3">CBS 578.67</strain>
    </source>
</reference>
<reference evidence="4 5" key="1">
    <citation type="submission" date="2019-03" db="EMBL/GenBank/DDBJ databases">
        <authorList>
            <person name="Gaulin E."/>
            <person name="Dumas B."/>
        </authorList>
    </citation>
    <scope>NUCLEOTIDE SEQUENCE [LARGE SCALE GENOMIC DNA]</scope>
    <source>
        <strain evidence="4">CBS 568.67</strain>
    </source>
</reference>
<feature type="transmembrane region" description="Helical" evidence="1">
    <location>
        <begin position="324"/>
        <end position="346"/>
    </location>
</feature>
<dbReference type="Proteomes" id="UP000332933">
    <property type="component" value="Unassembled WGS sequence"/>
</dbReference>
<evidence type="ECO:0000313" key="3">
    <source>
        <dbReference type="EMBL" id="KAF0696713.1"/>
    </source>
</evidence>
<protein>
    <submittedName>
        <fullName evidence="4">Aste57867_12567 protein</fullName>
    </submittedName>
</protein>
<accession>A0A485KWJ8</accession>
<evidence type="ECO:0000313" key="4">
    <source>
        <dbReference type="EMBL" id="VFT89418.1"/>
    </source>
</evidence>
<evidence type="ECO:0000313" key="5">
    <source>
        <dbReference type="Proteomes" id="UP000332933"/>
    </source>
</evidence>
<keyword evidence="1" id="KW-1133">Transmembrane helix</keyword>
<feature type="chain" id="PRO_5036116214" evidence="2">
    <location>
        <begin position="18"/>
        <end position="371"/>
    </location>
</feature>
<evidence type="ECO:0000256" key="2">
    <source>
        <dbReference type="SAM" id="SignalP"/>
    </source>
</evidence>
<keyword evidence="1" id="KW-0472">Membrane</keyword>
<dbReference type="EMBL" id="CAADRA010005396">
    <property type="protein sequence ID" value="VFT89418.1"/>
    <property type="molecule type" value="Genomic_DNA"/>
</dbReference>
<dbReference type="AlphaFoldDB" id="A0A485KWJ8"/>